<dbReference type="EMBL" id="AOLN01000013">
    <property type="protein sequence ID" value="ELZ93961.1"/>
    <property type="molecule type" value="Genomic_DNA"/>
</dbReference>
<dbReference type="AlphaFoldDB" id="M0IB16"/>
<dbReference type="OrthoDB" id="953at2157"/>
<protein>
    <recommendedName>
        <fullName evidence="3">Flavin-nucleotide-binding protein-like protein</fullName>
    </recommendedName>
</protein>
<dbReference type="Proteomes" id="UP000011550">
    <property type="component" value="Unassembled WGS sequence"/>
</dbReference>
<proteinExistence type="predicted"/>
<comment type="caution">
    <text evidence="1">The sequence shown here is derived from an EMBL/GenBank/DDBJ whole genome shotgun (WGS) entry which is preliminary data.</text>
</comment>
<dbReference type="InterPro" id="IPR012349">
    <property type="entry name" value="Split_barrel_FMN-bd"/>
</dbReference>
<evidence type="ECO:0008006" key="3">
    <source>
        <dbReference type="Google" id="ProtNLM"/>
    </source>
</evidence>
<evidence type="ECO:0000313" key="1">
    <source>
        <dbReference type="EMBL" id="ELZ93961.1"/>
    </source>
</evidence>
<gene>
    <name evidence="1" type="ORF">C440_10088</name>
</gene>
<sequence length="147" mass="16036">MTDTTAVEMGDEERDEFLGAGSTGVISFSTPDGDAPHSIPVSYGYDAVEETFYLRLNLGGDKSDVIDHPVSFVVYGQEDDTWRSVVATGQLEEVTEDAIATETLQGLERVHIPLVDIFGVPSREISFGFYRLAPAELTGRKESTTRA</sequence>
<dbReference type="PATRIC" id="fig|662479.7.peg.2041"/>
<name>M0IB16_9EURY</name>
<dbReference type="Pfam" id="PF12900">
    <property type="entry name" value="Pyridox_ox_2"/>
    <property type="match status" value="1"/>
</dbReference>
<dbReference type="InterPro" id="IPR024747">
    <property type="entry name" value="Pyridox_Oxase-rel"/>
</dbReference>
<keyword evidence="2" id="KW-1185">Reference proteome</keyword>
<accession>M0IB16</accession>
<dbReference type="SUPFAM" id="SSF50475">
    <property type="entry name" value="FMN-binding split barrel"/>
    <property type="match status" value="1"/>
</dbReference>
<organism evidence="1 2">
    <name type="scientific">Haloferax mucosum ATCC BAA-1512</name>
    <dbReference type="NCBI Taxonomy" id="662479"/>
    <lineage>
        <taxon>Archaea</taxon>
        <taxon>Methanobacteriati</taxon>
        <taxon>Methanobacteriota</taxon>
        <taxon>Stenosarchaea group</taxon>
        <taxon>Halobacteria</taxon>
        <taxon>Halobacteriales</taxon>
        <taxon>Haloferacaceae</taxon>
        <taxon>Haloferax</taxon>
    </lineage>
</organism>
<dbReference type="Gene3D" id="2.30.110.10">
    <property type="entry name" value="Electron Transport, Fmn-binding Protein, Chain A"/>
    <property type="match status" value="1"/>
</dbReference>
<reference evidence="1 2" key="1">
    <citation type="journal article" date="2014" name="PLoS Genet.">
        <title>Phylogenetically driven sequencing of extremely halophilic archaea reveals strategies for static and dynamic osmo-response.</title>
        <authorList>
            <person name="Becker E.A."/>
            <person name="Seitzer P.M."/>
            <person name="Tritt A."/>
            <person name="Larsen D."/>
            <person name="Krusor M."/>
            <person name="Yao A.I."/>
            <person name="Wu D."/>
            <person name="Madern D."/>
            <person name="Eisen J.A."/>
            <person name="Darling A.E."/>
            <person name="Facciotti M.T."/>
        </authorList>
    </citation>
    <scope>NUCLEOTIDE SEQUENCE [LARGE SCALE GENOMIC DNA]</scope>
    <source>
        <strain evidence="1 2">ATCC BAA-1512</strain>
    </source>
</reference>
<evidence type="ECO:0000313" key="2">
    <source>
        <dbReference type="Proteomes" id="UP000011550"/>
    </source>
</evidence>
<dbReference type="RefSeq" id="WP_008320305.1">
    <property type="nucleotide sequence ID" value="NZ_AOLN01000013.1"/>
</dbReference>